<dbReference type="EMBL" id="FOZM01000003">
    <property type="protein sequence ID" value="SFS21284.1"/>
    <property type="molecule type" value="Genomic_DNA"/>
</dbReference>
<dbReference type="Gene3D" id="3.20.100.30">
    <property type="entry name" value="VTC, catalytic tunnel domain"/>
    <property type="match status" value="1"/>
</dbReference>
<gene>
    <name evidence="2" type="ORF">SAMN05444714_2789</name>
</gene>
<dbReference type="InterPro" id="IPR018966">
    <property type="entry name" value="VTC_domain"/>
</dbReference>
<evidence type="ECO:0000259" key="1">
    <source>
        <dbReference type="Pfam" id="PF09359"/>
    </source>
</evidence>
<dbReference type="InterPro" id="IPR042267">
    <property type="entry name" value="VTC_sf"/>
</dbReference>
<name>A0A1I6N032_9RHOB</name>
<organism evidence="2 3">
    <name type="scientific">Yoonia litorea</name>
    <dbReference type="NCBI Taxonomy" id="1123755"/>
    <lineage>
        <taxon>Bacteria</taxon>
        <taxon>Pseudomonadati</taxon>
        <taxon>Pseudomonadota</taxon>
        <taxon>Alphaproteobacteria</taxon>
        <taxon>Rhodobacterales</taxon>
        <taxon>Paracoccaceae</taxon>
        <taxon>Yoonia</taxon>
    </lineage>
</organism>
<proteinExistence type="predicted"/>
<reference evidence="2 3" key="1">
    <citation type="submission" date="2016-10" db="EMBL/GenBank/DDBJ databases">
        <authorList>
            <person name="de Groot N.N."/>
        </authorList>
    </citation>
    <scope>NUCLEOTIDE SEQUENCE [LARGE SCALE GENOMIC DNA]</scope>
    <source>
        <strain evidence="2 3">DSM 29433</strain>
    </source>
</reference>
<sequence>MDGRVATALSAFDAITLEELNGKAAMLERLDRKYIVPAPRLIAAFAQFQDHFDVLEIAGKRSFTYATQYFDDHDARFYHDHHQGRRKRCKVRIRTYLDAGFSYLEVKLKDVRDITVKKRLKLAEPEKGLSTEALAFIDKCHSDMYGTALARQIAPVIEMQYARITLVAKQGGERMTIDTNLAFHNGRFRRATPSGHFILETKSARGNGLADKILRAVHLHPTKQCSKYCMGMAALGAVERHNRFLPALKRLQVFDQPLVARSLDNRQASQIAA</sequence>
<keyword evidence="3" id="KW-1185">Reference proteome</keyword>
<dbReference type="STRING" id="1123755.SAMN05444714_2789"/>
<protein>
    <submittedName>
        <fullName evidence="2">VTC domain-containing protein</fullName>
    </submittedName>
</protein>
<evidence type="ECO:0000313" key="2">
    <source>
        <dbReference type="EMBL" id="SFS21284.1"/>
    </source>
</evidence>
<dbReference type="Proteomes" id="UP000198926">
    <property type="component" value="Unassembled WGS sequence"/>
</dbReference>
<accession>A0A1I6N032</accession>
<dbReference type="AlphaFoldDB" id="A0A1I6N032"/>
<feature type="domain" description="VTC" evidence="1">
    <location>
        <begin position="29"/>
        <end position="235"/>
    </location>
</feature>
<dbReference type="Pfam" id="PF09359">
    <property type="entry name" value="VTC"/>
    <property type="match status" value="1"/>
</dbReference>
<dbReference type="GO" id="GO:0006799">
    <property type="term" value="P:polyphosphate biosynthetic process"/>
    <property type="evidence" value="ECO:0007669"/>
    <property type="project" value="UniProtKB-ARBA"/>
</dbReference>
<dbReference type="OrthoDB" id="148766at2"/>
<dbReference type="RefSeq" id="WP_090209780.1">
    <property type="nucleotide sequence ID" value="NZ_FOZM01000003.1"/>
</dbReference>
<dbReference type="CDD" id="cd07750">
    <property type="entry name" value="PolyPPase_VTC_like"/>
    <property type="match status" value="1"/>
</dbReference>
<evidence type="ECO:0000313" key="3">
    <source>
        <dbReference type="Proteomes" id="UP000198926"/>
    </source>
</evidence>